<accession>I7IWC9</accession>
<dbReference type="PATRIC" id="fig|883169.3.peg.503"/>
<evidence type="ECO:0000256" key="4">
    <source>
        <dbReference type="ARBA" id="ARBA00023004"/>
    </source>
</evidence>
<evidence type="ECO:0000313" key="8">
    <source>
        <dbReference type="Proteomes" id="UP000006078"/>
    </source>
</evidence>
<dbReference type="GO" id="GO:0020037">
    <property type="term" value="F:heme binding"/>
    <property type="evidence" value="ECO:0007669"/>
    <property type="project" value="InterPro"/>
</dbReference>
<keyword evidence="1" id="KW-0813">Transport</keyword>
<protein>
    <submittedName>
        <fullName evidence="6">Hemoglobin</fullName>
    </submittedName>
</protein>
<dbReference type="GO" id="GO:0046872">
    <property type="term" value="F:metal ion binding"/>
    <property type="evidence" value="ECO:0007669"/>
    <property type="project" value="UniProtKB-KW"/>
</dbReference>
<dbReference type="InterPro" id="IPR001486">
    <property type="entry name" value="Hemoglobin_trunc"/>
</dbReference>
<organism evidence="6 9">
    <name type="scientific">Corynebacterium otitidis ATCC 51513</name>
    <dbReference type="NCBI Taxonomy" id="883169"/>
    <lineage>
        <taxon>Bacteria</taxon>
        <taxon>Bacillati</taxon>
        <taxon>Actinomycetota</taxon>
        <taxon>Actinomycetes</taxon>
        <taxon>Mycobacteriales</taxon>
        <taxon>Corynebacteriaceae</taxon>
        <taxon>Corynebacterium</taxon>
    </lineage>
</organism>
<dbReference type="GO" id="GO:0005344">
    <property type="term" value="F:oxygen carrier activity"/>
    <property type="evidence" value="ECO:0007669"/>
    <property type="project" value="InterPro"/>
</dbReference>
<keyword evidence="3" id="KW-0479">Metal-binding</keyword>
<dbReference type="Proteomes" id="UP000006078">
    <property type="component" value="Unassembled WGS sequence"/>
</dbReference>
<dbReference type="HOGENOM" id="CLU_103526_3_1_11"/>
<evidence type="ECO:0000256" key="1">
    <source>
        <dbReference type="ARBA" id="ARBA00022448"/>
    </source>
</evidence>
<comment type="similarity">
    <text evidence="5">Belongs to the truncated hemoglobin family. Group II subfamily.</text>
</comment>
<dbReference type="eggNOG" id="COG2346">
    <property type="taxonomic scope" value="Bacteria"/>
</dbReference>
<evidence type="ECO:0000256" key="5">
    <source>
        <dbReference type="ARBA" id="ARBA00034496"/>
    </source>
</evidence>
<dbReference type="PANTHER" id="PTHR47366:SF1">
    <property type="entry name" value="TWO-ON-TWO HEMOGLOBIN-3"/>
    <property type="match status" value="1"/>
</dbReference>
<evidence type="ECO:0000313" key="9">
    <source>
        <dbReference type="Proteomes" id="UP000011016"/>
    </source>
</evidence>
<reference evidence="7 8" key="2">
    <citation type="submission" date="2012-08" db="EMBL/GenBank/DDBJ databases">
        <title>The Genome Sequence of Turicella otitidis ATCC 51513.</title>
        <authorList>
            <consortium name="The Broad Institute Genome Sequencing Platform"/>
            <person name="Earl A."/>
            <person name="Ward D."/>
            <person name="Feldgarden M."/>
            <person name="Gevers D."/>
            <person name="Huys G."/>
            <person name="Walker B."/>
            <person name="Young S.K."/>
            <person name="Zeng Q."/>
            <person name="Gargeya S."/>
            <person name="Fitzgerald M."/>
            <person name="Haas B."/>
            <person name="Abouelleil A."/>
            <person name="Alvarado L."/>
            <person name="Arachchi H.M."/>
            <person name="Berlin A.M."/>
            <person name="Chapman S.B."/>
            <person name="Goldberg J."/>
            <person name="Griggs A."/>
            <person name="Gujja S."/>
            <person name="Hansen M."/>
            <person name="Howarth C."/>
            <person name="Imamovic A."/>
            <person name="Larimer J."/>
            <person name="McCowen C."/>
            <person name="Montmayeur A."/>
            <person name="Murphy C."/>
            <person name="Neiman D."/>
            <person name="Pearson M."/>
            <person name="Priest M."/>
            <person name="Roberts A."/>
            <person name="Saif S."/>
            <person name="Shea T."/>
            <person name="Sisk P."/>
            <person name="Sykes S."/>
            <person name="Wortman J."/>
            <person name="Nusbaum C."/>
            <person name="Birren B."/>
        </authorList>
    </citation>
    <scope>NUCLEOTIDE SEQUENCE [LARGE SCALE GENOMIC DNA]</scope>
    <source>
        <strain evidence="7 8">ATCC 51513</strain>
    </source>
</reference>
<dbReference type="Proteomes" id="UP000011016">
    <property type="component" value="Unassembled WGS sequence"/>
</dbReference>
<sequence length="143" mass="16391">MSPAPLPNPTPGPQPADNFYEAVGGHETFEKIVGGFYRRVPDDDILGPMYPEDDLEGARWRLTAFLEQYWGGPKTYSEVRGHPRLRMRHQPFPVDRAAAQRWLDLMGASLDEIDEETLPEEYRAAIWNHMRQVAAMLINTPDR</sequence>
<dbReference type="Gene3D" id="1.10.490.10">
    <property type="entry name" value="Globins"/>
    <property type="match status" value="1"/>
</dbReference>
<dbReference type="InterPro" id="IPR044203">
    <property type="entry name" value="GlbO/GLB3-like"/>
</dbReference>
<dbReference type="SUPFAM" id="SSF46458">
    <property type="entry name" value="Globin-like"/>
    <property type="match status" value="1"/>
</dbReference>
<proteinExistence type="inferred from homology"/>
<dbReference type="RefSeq" id="WP_004600423.1">
    <property type="nucleotide sequence ID" value="NZ_HF541865.1"/>
</dbReference>
<evidence type="ECO:0000313" key="7">
    <source>
        <dbReference type="EMBL" id="EJZ82545.1"/>
    </source>
</evidence>
<dbReference type="AlphaFoldDB" id="I7IWC9"/>
<gene>
    <name evidence="6" type="primary">glbO</name>
    <name evidence="6" type="ORF">BN46_0048</name>
    <name evidence="7" type="ORF">HMPREF9719_00533</name>
</gene>
<keyword evidence="8" id="KW-1185">Reference proteome</keyword>
<dbReference type="OrthoDB" id="9790913at2"/>
<dbReference type="CDD" id="cd14771">
    <property type="entry name" value="TrHb2_Mt-trHbO-like_O"/>
    <property type="match status" value="1"/>
</dbReference>
<evidence type="ECO:0000313" key="6">
    <source>
        <dbReference type="EMBL" id="CCI82803.1"/>
    </source>
</evidence>
<dbReference type="Pfam" id="PF01152">
    <property type="entry name" value="Bac_globin"/>
    <property type="match status" value="1"/>
</dbReference>
<comment type="caution">
    <text evidence="6">The sequence shown here is derived from an EMBL/GenBank/DDBJ whole genome shotgun (WGS) entry which is preliminary data.</text>
</comment>
<dbReference type="GO" id="GO:0019825">
    <property type="term" value="F:oxygen binding"/>
    <property type="evidence" value="ECO:0007669"/>
    <property type="project" value="InterPro"/>
</dbReference>
<keyword evidence="2" id="KW-0349">Heme</keyword>
<dbReference type="PANTHER" id="PTHR47366">
    <property type="entry name" value="TWO-ON-TWO HEMOGLOBIN-3"/>
    <property type="match status" value="1"/>
</dbReference>
<dbReference type="InterPro" id="IPR012292">
    <property type="entry name" value="Globin/Proto"/>
</dbReference>
<reference evidence="6 9" key="1">
    <citation type="journal article" date="2012" name="J. Bacteriol.">
        <title>Draft Genome Sequence of Turicella otitidis ATCC 51513, Isolated from Middle Ear Fluid from a Child with Otitis Media.</title>
        <authorList>
            <person name="Brinkrolf K."/>
            <person name="Schneider J."/>
            <person name="Knecht M."/>
            <person name="Ruckert C."/>
            <person name="Tauch A."/>
        </authorList>
    </citation>
    <scope>NUCLEOTIDE SEQUENCE [LARGE SCALE GENOMIC DNA]</scope>
    <source>
        <strain evidence="6 9">ATCC 51513</strain>
    </source>
</reference>
<name>I7IWC9_9CORY</name>
<keyword evidence="4" id="KW-0408">Iron</keyword>
<evidence type="ECO:0000256" key="3">
    <source>
        <dbReference type="ARBA" id="ARBA00022723"/>
    </source>
</evidence>
<dbReference type="STRING" id="29321.AAV33_02965"/>
<dbReference type="EMBL" id="CAJZ01000003">
    <property type="protein sequence ID" value="CCI82803.1"/>
    <property type="molecule type" value="Genomic_DNA"/>
</dbReference>
<evidence type="ECO:0000256" key="2">
    <source>
        <dbReference type="ARBA" id="ARBA00022617"/>
    </source>
</evidence>
<dbReference type="EMBL" id="AHAE01000030">
    <property type="protein sequence ID" value="EJZ82545.1"/>
    <property type="molecule type" value="Genomic_DNA"/>
</dbReference>
<dbReference type="InterPro" id="IPR009050">
    <property type="entry name" value="Globin-like_sf"/>
</dbReference>